<name>R0JK59_ANAPL</name>
<organism evidence="2 3">
    <name type="scientific">Anas platyrhynchos</name>
    <name type="common">Mallard</name>
    <name type="synonym">Anas boschas</name>
    <dbReference type="NCBI Taxonomy" id="8839"/>
    <lineage>
        <taxon>Eukaryota</taxon>
        <taxon>Metazoa</taxon>
        <taxon>Chordata</taxon>
        <taxon>Craniata</taxon>
        <taxon>Vertebrata</taxon>
        <taxon>Euteleostomi</taxon>
        <taxon>Archelosauria</taxon>
        <taxon>Archosauria</taxon>
        <taxon>Dinosauria</taxon>
        <taxon>Saurischia</taxon>
        <taxon>Theropoda</taxon>
        <taxon>Coelurosauria</taxon>
        <taxon>Aves</taxon>
        <taxon>Neognathae</taxon>
        <taxon>Galloanserae</taxon>
        <taxon>Anseriformes</taxon>
        <taxon>Anatidae</taxon>
        <taxon>Anatinae</taxon>
        <taxon>Anas</taxon>
    </lineage>
</organism>
<dbReference type="AlphaFoldDB" id="R0JK59"/>
<dbReference type="Proteomes" id="UP000296049">
    <property type="component" value="Unassembled WGS sequence"/>
</dbReference>
<dbReference type="EMBL" id="KB743709">
    <property type="protein sequence ID" value="EOA97376.1"/>
    <property type="molecule type" value="Genomic_DNA"/>
</dbReference>
<gene>
    <name evidence="2" type="ORF">Anapl_09016</name>
</gene>
<feature type="non-terminal residue" evidence="2">
    <location>
        <position position="63"/>
    </location>
</feature>
<feature type="region of interest" description="Disordered" evidence="1">
    <location>
        <begin position="1"/>
        <end position="23"/>
    </location>
</feature>
<sequence>SPQEQPGGHLRDGPHAPGPDTALKEGDVIGVEVEPLAPSETPGISCFVTELFLSSRQICFPEK</sequence>
<keyword evidence="3" id="KW-1185">Reference proteome</keyword>
<reference evidence="3" key="1">
    <citation type="journal article" date="2013" name="Nat. Genet.">
        <title>The duck genome and transcriptome provide insight into an avian influenza virus reservoir species.</title>
        <authorList>
            <person name="Huang Y."/>
            <person name="Li Y."/>
            <person name="Burt D.W."/>
            <person name="Chen H."/>
            <person name="Zhang Y."/>
            <person name="Qian W."/>
            <person name="Kim H."/>
            <person name="Gan S."/>
            <person name="Zhao Y."/>
            <person name="Li J."/>
            <person name="Yi K."/>
            <person name="Feng H."/>
            <person name="Zhu P."/>
            <person name="Li B."/>
            <person name="Liu Q."/>
            <person name="Fairley S."/>
            <person name="Magor K.E."/>
            <person name="Du Z."/>
            <person name="Hu X."/>
            <person name="Goodman L."/>
            <person name="Tafer H."/>
            <person name="Vignal A."/>
            <person name="Lee T."/>
            <person name="Kim K.W."/>
            <person name="Sheng Z."/>
            <person name="An Y."/>
            <person name="Searle S."/>
            <person name="Herrero J."/>
            <person name="Groenen M.A."/>
            <person name="Crooijmans R.P."/>
            <person name="Faraut T."/>
            <person name="Cai Q."/>
            <person name="Webster R.G."/>
            <person name="Aldridge J.R."/>
            <person name="Warren W.C."/>
            <person name="Bartschat S."/>
            <person name="Kehr S."/>
            <person name="Marz M."/>
            <person name="Stadler P.F."/>
            <person name="Smith J."/>
            <person name="Kraus R.H."/>
            <person name="Zhao Y."/>
            <person name="Ren L."/>
            <person name="Fei J."/>
            <person name="Morisson M."/>
            <person name="Kaiser P."/>
            <person name="Griffin D.K."/>
            <person name="Rao M."/>
            <person name="Pitel F."/>
            <person name="Wang J."/>
            <person name="Li N."/>
        </authorList>
    </citation>
    <scope>NUCLEOTIDE SEQUENCE [LARGE SCALE GENOMIC DNA]</scope>
</reference>
<feature type="non-terminal residue" evidence="2">
    <location>
        <position position="1"/>
    </location>
</feature>
<protein>
    <submittedName>
        <fullName evidence="2">Uncharacterized protein</fullName>
    </submittedName>
</protein>
<evidence type="ECO:0000313" key="2">
    <source>
        <dbReference type="EMBL" id="EOA97376.1"/>
    </source>
</evidence>
<accession>R0JK59</accession>
<proteinExistence type="predicted"/>
<evidence type="ECO:0000256" key="1">
    <source>
        <dbReference type="SAM" id="MobiDB-lite"/>
    </source>
</evidence>
<evidence type="ECO:0000313" key="3">
    <source>
        <dbReference type="Proteomes" id="UP000296049"/>
    </source>
</evidence>